<protein>
    <submittedName>
        <fullName evidence="2">Uncharacterized protein</fullName>
    </submittedName>
</protein>
<keyword evidence="3" id="KW-1185">Reference proteome</keyword>
<dbReference type="Proteomes" id="UP001165136">
    <property type="component" value="Unassembled WGS sequence"/>
</dbReference>
<feature type="region of interest" description="Disordered" evidence="1">
    <location>
        <begin position="1"/>
        <end position="21"/>
    </location>
</feature>
<evidence type="ECO:0000313" key="2">
    <source>
        <dbReference type="EMBL" id="GLY65524.1"/>
    </source>
</evidence>
<evidence type="ECO:0000313" key="3">
    <source>
        <dbReference type="Proteomes" id="UP001165136"/>
    </source>
</evidence>
<dbReference type="RefSeq" id="WP_285486697.1">
    <property type="nucleotide sequence ID" value="NZ_BSTI01000004.1"/>
</dbReference>
<organism evidence="2 3">
    <name type="scientific">Amycolatopsis taiwanensis</name>
    <dbReference type="NCBI Taxonomy" id="342230"/>
    <lineage>
        <taxon>Bacteria</taxon>
        <taxon>Bacillati</taxon>
        <taxon>Actinomycetota</taxon>
        <taxon>Actinomycetes</taxon>
        <taxon>Pseudonocardiales</taxon>
        <taxon>Pseudonocardiaceae</taxon>
        <taxon>Amycolatopsis</taxon>
    </lineage>
</organism>
<proteinExistence type="predicted"/>
<comment type="caution">
    <text evidence="2">The sequence shown here is derived from an EMBL/GenBank/DDBJ whole genome shotgun (WGS) entry which is preliminary data.</text>
</comment>
<dbReference type="EMBL" id="BSTI01000004">
    <property type="protein sequence ID" value="GLY65524.1"/>
    <property type="molecule type" value="Genomic_DNA"/>
</dbReference>
<reference evidence="2" key="1">
    <citation type="submission" date="2023-03" db="EMBL/GenBank/DDBJ databases">
        <title>Amycolatopsis taiwanensis NBRC 103393.</title>
        <authorList>
            <person name="Ichikawa N."/>
            <person name="Sato H."/>
            <person name="Tonouchi N."/>
        </authorList>
    </citation>
    <scope>NUCLEOTIDE SEQUENCE</scope>
    <source>
        <strain evidence="2">NBRC 103393</strain>
    </source>
</reference>
<sequence length="70" mass="7983">MIEIMPQPREASPYGDDLHQPDKRKLSAEELVARHRTLPHVDFARMRAEADEFFGTEDRVGDAPGIDHRG</sequence>
<evidence type="ECO:0000256" key="1">
    <source>
        <dbReference type="SAM" id="MobiDB-lite"/>
    </source>
</evidence>
<name>A0A9W6QWW0_9PSEU</name>
<gene>
    <name evidence="2" type="ORF">Atai01_21430</name>
</gene>
<accession>A0A9W6QWW0</accession>
<dbReference type="AlphaFoldDB" id="A0A9W6QWW0"/>